<dbReference type="PROSITE" id="PS50146">
    <property type="entry name" value="DAGK"/>
    <property type="match status" value="1"/>
</dbReference>
<comment type="cofactor">
    <cofactor evidence="1">
        <name>Mg(2+)</name>
        <dbReference type="ChEBI" id="CHEBI:18420"/>
    </cofactor>
</comment>
<dbReference type="AlphaFoldDB" id="A0A939IVG0"/>
<evidence type="ECO:0000313" key="10">
    <source>
        <dbReference type="EMBL" id="MBN9644196.1"/>
    </source>
</evidence>
<dbReference type="GO" id="GO:0005524">
    <property type="term" value="F:ATP binding"/>
    <property type="evidence" value="ECO:0007669"/>
    <property type="project" value="UniProtKB-KW"/>
</dbReference>
<sequence length="401" mass="41736">MTPPLPPADAADGTGDRVYPRKTAFPPSSHIFVEPSHCPAPFQAGFPAIASVFPKGQDKDTVLGGAGMNYAMGFERINSVAVLTNPHSGKGSGMSTMGRALDRFRQLGVTAVAYHGTGPHDSRRLAREAMADGRFDAIVVCGGDGMINLVLQETAASGFPVGIIASGTGNDHARALGIPHQCPEMAVEVIAAGFTSTFDLGLVTGGDGSRNWFGTVACVGLDAAISERTNKMSWPTGATRYYAAIIRELVGFTPARYTLTLDGAAPIGALPPAAKKHLQDQLAASGDRLVIDRPLVLAAFSNTGTYGGGMKIAPYADDKDGLLDITVVEACSRRQLIANGTKFFSGALTSQPEYASVYRCRKATVEAAGASTCFADGDPMSPLPVTIECVAGAGRFIVPVP</sequence>
<keyword evidence="5 10" id="KW-0418">Kinase</keyword>
<name>A0A939IVG0_9CORY</name>
<evidence type="ECO:0000256" key="7">
    <source>
        <dbReference type="ARBA" id="ARBA00023209"/>
    </source>
</evidence>
<keyword evidence="7" id="KW-0594">Phospholipid biosynthesis</keyword>
<comment type="caution">
    <text evidence="10">The sequence shown here is derived from an EMBL/GenBank/DDBJ whole genome shotgun (WGS) entry which is preliminary data.</text>
</comment>
<dbReference type="PANTHER" id="PTHR12358">
    <property type="entry name" value="SPHINGOSINE KINASE"/>
    <property type="match status" value="1"/>
</dbReference>
<dbReference type="SUPFAM" id="SSF111331">
    <property type="entry name" value="NAD kinase/diacylglycerol kinase-like"/>
    <property type="match status" value="1"/>
</dbReference>
<comment type="similarity">
    <text evidence="2">Belongs to the diacylglycerol/lipid kinase family.</text>
</comment>
<dbReference type="InterPro" id="IPR050187">
    <property type="entry name" value="Lipid_Phosphate_FormReg"/>
</dbReference>
<evidence type="ECO:0000256" key="6">
    <source>
        <dbReference type="ARBA" id="ARBA00022840"/>
    </source>
</evidence>
<evidence type="ECO:0000256" key="3">
    <source>
        <dbReference type="ARBA" id="ARBA00022679"/>
    </source>
</evidence>
<proteinExistence type="inferred from homology"/>
<dbReference type="EMBL" id="JAFLEQ010000008">
    <property type="protein sequence ID" value="MBN9644196.1"/>
    <property type="molecule type" value="Genomic_DNA"/>
</dbReference>
<accession>A0A939IVG0</accession>
<keyword evidence="6" id="KW-0067">ATP-binding</keyword>
<evidence type="ECO:0000256" key="1">
    <source>
        <dbReference type="ARBA" id="ARBA00001946"/>
    </source>
</evidence>
<dbReference type="Pfam" id="PF19279">
    <property type="entry name" value="YegS_C"/>
    <property type="match status" value="1"/>
</dbReference>
<evidence type="ECO:0000256" key="5">
    <source>
        <dbReference type="ARBA" id="ARBA00022777"/>
    </source>
</evidence>
<feature type="domain" description="DAGKc" evidence="9">
    <location>
        <begin position="75"/>
        <end position="207"/>
    </location>
</feature>
<evidence type="ECO:0000256" key="4">
    <source>
        <dbReference type="ARBA" id="ARBA00022741"/>
    </source>
</evidence>
<dbReference type="SMART" id="SM00046">
    <property type="entry name" value="DAGKc"/>
    <property type="match status" value="1"/>
</dbReference>
<organism evidence="10 11">
    <name type="scientific">Corynebacterium mendelii</name>
    <dbReference type="NCBI Taxonomy" id="2765362"/>
    <lineage>
        <taxon>Bacteria</taxon>
        <taxon>Bacillati</taxon>
        <taxon>Actinomycetota</taxon>
        <taxon>Actinomycetes</taxon>
        <taxon>Mycobacteriales</taxon>
        <taxon>Corynebacteriaceae</taxon>
        <taxon>Corynebacterium</taxon>
    </lineage>
</organism>
<keyword evidence="7" id="KW-0443">Lipid metabolism</keyword>
<dbReference type="Pfam" id="PF00781">
    <property type="entry name" value="DAGK_cat"/>
    <property type="match status" value="1"/>
</dbReference>
<dbReference type="GO" id="GO:0005886">
    <property type="term" value="C:plasma membrane"/>
    <property type="evidence" value="ECO:0007669"/>
    <property type="project" value="TreeGrafter"/>
</dbReference>
<dbReference type="RefSeq" id="WP_207119193.1">
    <property type="nucleotide sequence ID" value="NZ_JAFLEQ010000008.1"/>
</dbReference>
<dbReference type="PANTHER" id="PTHR12358:SF106">
    <property type="entry name" value="LIPID KINASE YEGS"/>
    <property type="match status" value="1"/>
</dbReference>
<evidence type="ECO:0000256" key="2">
    <source>
        <dbReference type="ARBA" id="ARBA00005983"/>
    </source>
</evidence>
<dbReference type="Gene3D" id="3.40.50.10330">
    <property type="entry name" value="Probable inorganic polyphosphate/atp-NAD kinase, domain 1"/>
    <property type="match status" value="1"/>
</dbReference>
<protein>
    <submittedName>
        <fullName evidence="10">Diacylglycerol kinase</fullName>
    </submittedName>
</protein>
<gene>
    <name evidence="10" type="ORF">JZY06_06145</name>
</gene>
<evidence type="ECO:0000313" key="11">
    <source>
        <dbReference type="Proteomes" id="UP000664332"/>
    </source>
</evidence>
<dbReference type="Gene3D" id="2.60.200.40">
    <property type="match status" value="1"/>
</dbReference>
<keyword evidence="7" id="KW-0444">Lipid biosynthesis</keyword>
<evidence type="ECO:0000259" key="9">
    <source>
        <dbReference type="PROSITE" id="PS50146"/>
    </source>
</evidence>
<keyword evidence="3" id="KW-0808">Transferase</keyword>
<dbReference type="InterPro" id="IPR017438">
    <property type="entry name" value="ATP-NAD_kinase_N"/>
</dbReference>
<dbReference type="Proteomes" id="UP000664332">
    <property type="component" value="Unassembled WGS sequence"/>
</dbReference>
<dbReference type="GO" id="GO:0008654">
    <property type="term" value="P:phospholipid biosynthetic process"/>
    <property type="evidence" value="ECO:0007669"/>
    <property type="project" value="UniProtKB-KW"/>
</dbReference>
<keyword evidence="8" id="KW-1208">Phospholipid metabolism</keyword>
<dbReference type="InterPro" id="IPR045540">
    <property type="entry name" value="YegS/DAGK_C"/>
</dbReference>
<dbReference type="InterPro" id="IPR001206">
    <property type="entry name" value="Diacylglycerol_kinase_cat_dom"/>
</dbReference>
<dbReference type="GO" id="GO:0004143">
    <property type="term" value="F:ATP-dependent diacylglycerol kinase activity"/>
    <property type="evidence" value="ECO:0007669"/>
    <property type="project" value="TreeGrafter"/>
</dbReference>
<reference evidence="10" key="1">
    <citation type="submission" date="2021-03" db="EMBL/GenBank/DDBJ databases">
        <authorList>
            <person name="Sun Q."/>
        </authorList>
    </citation>
    <scope>NUCLEOTIDE SEQUENCE</scope>
    <source>
        <strain evidence="10">CCM 8862</strain>
    </source>
</reference>
<dbReference type="InterPro" id="IPR016064">
    <property type="entry name" value="NAD/diacylglycerol_kinase_sf"/>
</dbReference>
<keyword evidence="11" id="KW-1185">Reference proteome</keyword>
<keyword evidence="4" id="KW-0547">Nucleotide-binding</keyword>
<evidence type="ECO:0000256" key="8">
    <source>
        <dbReference type="ARBA" id="ARBA00023264"/>
    </source>
</evidence>